<protein>
    <recommendedName>
        <fullName evidence="4">Lipoprotein</fullName>
    </recommendedName>
</protein>
<evidence type="ECO:0000313" key="3">
    <source>
        <dbReference type="Proteomes" id="UP000380386"/>
    </source>
</evidence>
<evidence type="ECO:0008006" key="4">
    <source>
        <dbReference type="Google" id="ProtNLM"/>
    </source>
</evidence>
<comment type="caution">
    <text evidence="2">The sequence shown here is derived from an EMBL/GenBank/DDBJ whole genome shotgun (WGS) entry which is preliminary data.</text>
</comment>
<accession>A0A5P0ZKE2</accession>
<evidence type="ECO:0000256" key="1">
    <source>
        <dbReference type="SAM" id="SignalP"/>
    </source>
</evidence>
<keyword evidence="1" id="KW-0732">Signal</keyword>
<feature type="chain" id="PRO_5038729982" description="Lipoprotein" evidence="1">
    <location>
        <begin position="20"/>
        <end position="292"/>
    </location>
</feature>
<proteinExistence type="predicted"/>
<feature type="signal peptide" evidence="1">
    <location>
        <begin position="1"/>
        <end position="19"/>
    </location>
</feature>
<reference evidence="2 3" key="1">
    <citation type="journal article" date="2019" name="Syst. Appl. Microbiol.">
        <title>Polyphasic characterization of two novel Lactobacillus spp. isolated from blown salami packages: Description of Lactobacillus halodurans sp. nov. and Lactobacillus salsicarnum sp. nov.</title>
        <authorList>
            <person name="Schuster J.A."/>
            <person name="Klingl A."/>
            <person name="Vogel R.F."/>
            <person name="Ehrmann M.A."/>
        </authorList>
    </citation>
    <scope>NUCLEOTIDE SEQUENCE [LARGE SCALE GENOMIC DNA]</scope>
    <source>
        <strain evidence="2 3">TMW 1.2118</strain>
    </source>
</reference>
<organism evidence="2 3">
    <name type="scientific">Companilactobacillus mishanensis</name>
    <dbReference type="NCBI Taxonomy" id="2486008"/>
    <lineage>
        <taxon>Bacteria</taxon>
        <taxon>Bacillati</taxon>
        <taxon>Bacillota</taxon>
        <taxon>Bacilli</taxon>
        <taxon>Lactobacillales</taxon>
        <taxon>Lactobacillaceae</taxon>
        <taxon>Companilactobacillus</taxon>
    </lineage>
</organism>
<dbReference type="AlphaFoldDB" id="A0A5P0ZKE2"/>
<dbReference type="RefSeq" id="WP_153384016.1">
    <property type="nucleotide sequence ID" value="NZ_VDFM01000023.1"/>
</dbReference>
<dbReference type="EMBL" id="VDFM01000023">
    <property type="protein sequence ID" value="MQS53570.1"/>
    <property type="molecule type" value="Genomic_DNA"/>
</dbReference>
<sequence length="292" mass="32897">MKKKYSLLLVIVMIVMVLAGCSNGGALGNNHQDETVVQKAVRTDKAITMTDILNSKKPVIMYQVYTNKGKISFGPRSVVTSVLVCQNGKATSYWTSAYIKDFDGLSEKQILSKVKKLDKSNFKLYKKEAIRLSIKGKADFDPSDYEESDQADAEKALSIVNKNINKLKQVEYKTPVSQKVRIDATKSYSDKKIIAEDFDMTSTDELIGVGDPEDIMNIDNKDISKKSDYASTESLNYGFYETVTGLSGNRFNYAGYTGKNHQLLIRYPRNKTVKFNMDTPKSKYLKVESNWN</sequence>
<dbReference type="PROSITE" id="PS51257">
    <property type="entry name" value="PROKAR_LIPOPROTEIN"/>
    <property type="match status" value="1"/>
</dbReference>
<gene>
    <name evidence="2" type="ORF">FHL02_11105</name>
</gene>
<evidence type="ECO:0000313" key="2">
    <source>
        <dbReference type="EMBL" id="MQS53570.1"/>
    </source>
</evidence>
<dbReference type="Proteomes" id="UP000380386">
    <property type="component" value="Unassembled WGS sequence"/>
</dbReference>
<name>A0A5P0ZKE2_9LACO</name>